<evidence type="ECO:0000313" key="2">
    <source>
        <dbReference type="Proteomes" id="UP000527143"/>
    </source>
</evidence>
<dbReference type="Proteomes" id="UP000527143">
    <property type="component" value="Unassembled WGS sequence"/>
</dbReference>
<organism evidence="1 2">
    <name type="scientific">Sphingomonas xinjiangensis</name>
    <dbReference type="NCBI Taxonomy" id="643568"/>
    <lineage>
        <taxon>Bacteria</taxon>
        <taxon>Pseudomonadati</taxon>
        <taxon>Pseudomonadota</taxon>
        <taxon>Alphaproteobacteria</taxon>
        <taxon>Sphingomonadales</taxon>
        <taxon>Sphingomonadaceae</taxon>
        <taxon>Sphingomonas</taxon>
    </lineage>
</organism>
<evidence type="ECO:0000313" key="1">
    <source>
        <dbReference type="EMBL" id="MBB5712298.1"/>
    </source>
</evidence>
<protein>
    <submittedName>
        <fullName evidence="1">Uncharacterized protein</fullName>
    </submittedName>
</protein>
<accession>A0A840YLP7</accession>
<sequence length="164" mass="17567">MTIDKTEIVRRHVAAVTQMLVGNRTLQPGAMIIAGEMAGIEGRLALARLAETSGKDIVFLGFADSAEGYGLTNISIVAARDGICHGQTDCRLYLSKTGARAVILPQPHVRGLFRLSPNELLHIDRKPADVEDGVARATARLAKLVERGVQLDGRAVINTYPLAA</sequence>
<name>A0A840YLP7_9SPHN</name>
<reference evidence="1 2" key="1">
    <citation type="submission" date="2020-08" db="EMBL/GenBank/DDBJ databases">
        <title>Genomic Encyclopedia of Type Strains, Phase IV (KMG-IV): sequencing the most valuable type-strain genomes for metagenomic binning, comparative biology and taxonomic classification.</title>
        <authorList>
            <person name="Goeker M."/>
        </authorList>
    </citation>
    <scope>NUCLEOTIDE SEQUENCE [LARGE SCALE GENOMIC DNA]</scope>
    <source>
        <strain evidence="1 2">DSM 26736</strain>
    </source>
</reference>
<dbReference type="RefSeq" id="WP_184090601.1">
    <property type="nucleotide sequence ID" value="NZ_JACIJF010000015.1"/>
</dbReference>
<keyword evidence="2" id="KW-1185">Reference proteome</keyword>
<gene>
    <name evidence="1" type="ORF">FHT02_003556</name>
</gene>
<comment type="caution">
    <text evidence="1">The sequence shown here is derived from an EMBL/GenBank/DDBJ whole genome shotgun (WGS) entry which is preliminary data.</text>
</comment>
<proteinExistence type="predicted"/>
<dbReference type="EMBL" id="JACIJF010000015">
    <property type="protein sequence ID" value="MBB5712298.1"/>
    <property type="molecule type" value="Genomic_DNA"/>
</dbReference>
<dbReference type="AlphaFoldDB" id="A0A840YLP7"/>